<accession>A0A914WU45</accession>
<feature type="compositionally biased region" description="Basic and acidic residues" evidence="1">
    <location>
        <begin position="47"/>
        <end position="63"/>
    </location>
</feature>
<reference evidence="3" key="1">
    <citation type="submission" date="2022-11" db="UniProtKB">
        <authorList>
            <consortium name="WormBaseParasite"/>
        </authorList>
    </citation>
    <scope>IDENTIFICATION</scope>
</reference>
<keyword evidence="2" id="KW-1185">Reference proteome</keyword>
<evidence type="ECO:0000313" key="3">
    <source>
        <dbReference type="WBParaSite" id="PSAMB.scaffold540size47723.g6818.t1"/>
    </source>
</evidence>
<protein>
    <submittedName>
        <fullName evidence="3">Uncharacterized protein</fullName>
    </submittedName>
</protein>
<proteinExistence type="predicted"/>
<name>A0A914WU45_9BILA</name>
<sequence>TLEPSASICSLVDELINTVANSLDERKTELVDAEADGSGVATSSHSGESKSAEIDETSPRSREQTPSGSFSRVTSVVAHLATALAEEAVAQVSDLPKFVGR</sequence>
<evidence type="ECO:0000256" key="1">
    <source>
        <dbReference type="SAM" id="MobiDB-lite"/>
    </source>
</evidence>
<organism evidence="2 3">
    <name type="scientific">Plectus sambesii</name>
    <dbReference type="NCBI Taxonomy" id="2011161"/>
    <lineage>
        <taxon>Eukaryota</taxon>
        <taxon>Metazoa</taxon>
        <taxon>Ecdysozoa</taxon>
        <taxon>Nematoda</taxon>
        <taxon>Chromadorea</taxon>
        <taxon>Plectida</taxon>
        <taxon>Plectina</taxon>
        <taxon>Plectoidea</taxon>
        <taxon>Plectidae</taxon>
        <taxon>Plectus</taxon>
    </lineage>
</organism>
<dbReference type="Proteomes" id="UP000887566">
    <property type="component" value="Unplaced"/>
</dbReference>
<dbReference type="WBParaSite" id="PSAMB.scaffold540size47723.g6818.t1">
    <property type="protein sequence ID" value="PSAMB.scaffold540size47723.g6818.t1"/>
    <property type="gene ID" value="PSAMB.scaffold540size47723.g6818"/>
</dbReference>
<feature type="region of interest" description="Disordered" evidence="1">
    <location>
        <begin position="30"/>
        <end position="72"/>
    </location>
</feature>
<dbReference type="AlphaFoldDB" id="A0A914WU45"/>
<evidence type="ECO:0000313" key="2">
    <source>
        <dbReference type="Proteomes" id="UP000887566"/>
    </source>
</evidence>